<geneLocation type="plasmid" evidence="1 2">
    <name>pAmyja1</name>
</geneLocation>
<dbReference type="AlphaFoldDB" id="A0A075VAC9"/>
<keyword evidence="2" id="KW-1185">Reference proteome</keyword>
<reference evidence="1 2" key="1">
    <citation type="journal article" date="2014" name="J. Biotechnol.">
        <title>Complete genome sequence of the actinobacterium Amycolatopsis japonica MG417-CF17(T) (=DSM 44213T) producing (S,S)-N,N'-ethylenediaminedisuccinic acid.</title>
        <authorList>
            <person name="Stegmann E."/>
            <person name="Albersmeier A."/>
            <person name="Spohn M."/>
            <person name="Gert H."/>
            <person name="Weber T."/>
            <person name="Wohlleben W."/>
            <person name="Kalinowski J."/>
            <person name="Ruckert C."/>
        </authorList>
    </citation>
    <scope>NUCLEOTIDE SEQUENCE [LARGE SCALE GENOMIC DNA]</scope>
    <source>
        <strain evidence="2">MG417-CF17 (DSM 44213)</strain>
        <plasmid evidence="1">pAmyja1</plasmid>
    </source>
</reference>
<name>A0A075VAC9_9PSEU</name>
<sequence length="124" mass="13651">MPTIYADVSRWRKGARDDVARAAHNAETTSWRRSLREATFDPEDHEVLFEQLRAGLRLSEAAAVVGQTTHAVYGRARWDAEFSEKLERVLAETCPAEICGTAKGARQGGHCASCRAAHRGRSVG</sequence>
<dbReference type="Proteomes" id="UP000028492">
    <property type="component" value="Plasmid pAmyja1"/>
</dbReference>
<evidence type="ECO:0000313" key="1">
    <source>
        <dbReference type="EMBL" id="AIG81291.1"/>
    </source>
</evidence>
<dbReference type="HOGENOM" id="CLU_1999098_0_0_11"/>
<dbReference type="EMBL" id="CP008954">
    <property type="protein sequence ID" value="AIG81291.1"/>
    <property type="molecule type" value="Genomic_DNA"/>
</dbReference>
<dbReference type="RefSeq" id="WP_051972904.1">
    <property type="nucleotide sequence ID" value="NZ_CP008954.1"/>
</dbReference>
<keyword evidence="1" id="KW-0614">Plasmid</keyword>
<proteinExistence type="predicted"/>
<evidence type="ECO:0000313" key="2">
    <source>
        <dbReference type="Proteomes" id="UP000028492"/>
    </source>
</evidence>
<protein>
    <submittedName>
        <fullName evidence="1">Uncharacterized protein</fullName>
    </submittedName>
</protein>
<accession>A0A075VAC9</accession>
<organism evidence="1 2">
    <name type="scientific">Amycolatopsis japonica</name>
    <dbReference type="NCBI Taxonomy" id="208439"/>
    <lineage>
        <taxon>Bacteria</taxon>
        <taxon>Bacillati</taxon>
        <taxon>Actinomycetota</taxon>
        <taxon>Actinomycetes</taxon>
        <taxon>Pseudonocardiales</taxon>
        <taxon>Pseudonocardiaceae</taxon>
        <taxon>Amycolatopsis</taxon>
        <taxon>Amycolatopsis japonica group</taxon>
    </lineage>
</organism>
<dbReference type="KEGG" id="aja:AJAP_42620"/>
<gene>
    <name evidence="1" type="ORF">AJAP_42620</name>
</gene>